<evidence type="ECO:0000256" key="1">
    <source>
        <dbReference type="SAM" id="Phobius"/>
    </source>
</evidence>
<dbReference type="OrthoDB" id="5784566at2"/>
<keyword evidence="3" id="KW-1185">Reference proteome</keyword>
<evidence type="ECO:0000313" key="3">
    <source>
        <dbReference type="Proteomes" id="UP000199657"/>
    </source>
</evidence>
<organism evidence="2 3">
    <name type="scientific">Aquisalimonas asiatica</name>
    <dbReference type="NCBI Taxonomy" id="406100"/>
    <lineage>
        <taxon>Bacteria</taxon>
        <taxon>Pseudomonadati</taxon>
        <taxon>Pseudomonadota</taxon>
        <taxon>Gammaproteobacteria</taxon>
        <taxon>Chromatiales</taxon>
        <taxon>Ectothiorhodospiraceae</taxon>
        <taxon>Aquisalimonas</taxon>
    </lineage>
</organism>
<dbReference type="RefSeq" id="WP_091646387.1">
    <property type="nucleotide sequence ID" value="NZ_FOEG01000014.1"/>
</dbReference>
<proteinExistence type="predicted"/>
<keyword evidence="1" id="KW-0472">Membrane</keyword>
<dbReference type="STRING" id="406100.SAMN04488052_11462"/>
<dbReference type="InterPro" id="IPR021356">
    <property type="entry name" value="Integr_conj_element_PFL4702"/>
</dbReference>
<reference evidence="2 3" key="1">
    <citation type="submission" date="2016-10" db="EMBL/GenBank/DDBJ databases">
        <authorList>
            <person name="de Groot N.N."/>
        </authorList>
    </citation>
    <scope>NUCLEOTIDE SEQUENCE [LARGE SCALE GENOMIC DNA]</scope>
    <source>
        <strain evidence="2 3">CGMCC 1.6291</strain>
    </source>
</reference>
<evidence type="ECO:0000313" key="2">
    <source>
        <dbReference type="EMBL" id="SEP17740.1"/>
    </source>
</evidence>
<accession>A0A1H8VR42</accession>
<keyword evidence="1" id="KW-0812">Transmembrane</keyword>
<name>A0A1H8VR42_9GAMM</name>
<sequence>MLKRNMERARSALIGLGTTVLSVPAAANLPDAPEPEGGYEEGNWIDLMQGYLFEGGTVLATVVSMAGFVWVSWTGLTKFNEARQGKAEWGEVGLLGIAGGVLLLVIAFLLQQALAIIGG</sequence>
<dbReference type="Proteomes" id="UP000199657">
    <property type="component" value="Unassembled WGS sequence"/>
</dbReference>
<dbReference type="AlphaFoldDB" id="A0A1H8VR42"/>
<dbReference type="EMBL" id="FOEG01000014">
    <property type="protein sequence ID" value="SEP17740.1"/>
    <property type="molecule type" value="Genomic_DNA"/>
</dbReference>
<keyword evidence="1" id="KW-1133">Transmembrane helix</keyword>
<gene>
    <name evidence="2" type="ORF">SAMN04488052_11462</name>
</gene>
<dbReference type="NCBIfam" id="TIGR03745">
    <property type="entry name" value="conj_TIGR03745"/>
    <property type="match status" value="1"/>
</dbReference>
<feature type="transmembrane region" description="Helical" evidence="1">
    <location>
        <begin position="92"/>
        <end position="117"/>
    </location>
</feature>
<dbReference type="Pfam" id="PF11190">
    <property type="entry name" value="DUF2976"/>
    <property type="match status" value="1"/>
</dbReference>
<protein>
    <submittedName>
        <fullName evidence="2">Integrating conjugative element membrane protein, PFL_4702 family</fullName>
    </submittedName>
</protein>
<feature type="transmembrane region" description="Helical" evidence="1">
    <location>
        <begin position="51"/>
        <end position="71"/>
    </location>
</feature>